<accession>A0A6H2A230</accession>
<reference evidence="1" key="1">
    <citation type="submission" date="2020-03" db="EMBL/GenBank/DDBJ databases">
        <title>The deep terrestrial virosphere.</title>
        <authorList>
            <person name="Holmfeldt K."/>
            <person name="Nilsson E."/>
            <person name="Simone D."/>
            <person name="Lopez-Fernandez M."/>
            <person name="Wu X."/>
            <person name="de Brujin I."/>
            <person name="Lundin D."/>
            <person name="Andersson A."/>
            <person name="Bertilsson S."/>
            <person name="Dopson M."/>
        </authorList>
    </citation>
    <scope>NUCLEOTIDE SEQUENCE</scope>
    <source>
        <strain evidence="1">TM448A03803</strain>
    </source>
</reference>
<protein>
    <submittedName>
        <fullName evidence="1">Uncharacterized protein</fullName>
    </submittedName>
</protein>
<dbReference type="AlphaFoldDB" id="A0A6H2A230"/>
<dbReference type="EMBL" id="MT144444">
    <property type="protein sequence ID" value="QJA53711.1"/>
    <property type="molecule type" value="Genomic_DNA"/>
</dbReference>
<gene>
    <name evidence="1" type="ORF">TM448A03803_0006</name>
</gene>
<sequence length="242" mass="27348">MPHGGPDWGTSGPLGTVYTLEDMAELAARLKSIDTFDRRGNIIALEDFQGTLSQLRIGSDGDRGTIEQSSQYSRTPDFSLKLQAGGNASDRAWVQKYIALPVLSKVGFEFSFSTTQLGLRIELSIELLTGTTAYYPDIRWSPDTKKISYKDKDGNWQEHADTFDRESGEYRFSTLKLVVDFPNATYERLLWNNQSVDISSLELRHFAAVAVPDLYIFLFVQNTVSLNRRVYIDDIIITQNEP</sequence>
<proteinExistence type="predicted"/>
<organism evidence="1">
    <name type="scientific">viral metagenome</name>
    <dbReference type="NCBI Taxonomy" id="1070528"/>
    <lineage>
        <taxon>unclassified sequences</taxon>
        <taxon>metagenomes</taxon>
        <taxon>organismal metagenomes</taxon>
    </lineage>
</organism>
<name>A0A6H2A230_9ZZZZ</name>
<evidence type="ECO:0000313" key="1">
    <source>
        <dbReference type="EMBL" id="QJA53711.1"/>
    </source>
</evidence>